<dbReference type="AlphaFoldDB" id="A0A1V9X9D2"/>
<sequence length="144" mass="16595">MATDGFECIEQELVEYVRRYFKGALAKATEFAVKSSRSKYAADIKQFAAHHYAKCVQRAFQAIHDLLRTEGILEQMSKLREMAEQQKEFKDTPIRRPTGIASIDTQLLADVLNTGLLRKEREFLEELKQEQNRLVDELTNLSAN</sequence>
<protein>
    <submittedName>
        <fullName evidence="2">Uncharacterized protein</fullName>
    </submittedName>
</protein>
<accession>A0A1V9X9D2</accession>
<keyword evidence="1" id="KW-0175">Coiled coil</keyword>
<gene>
    <name evidence="2" type="ORF">BIW11_11812</name>
</gene>
<evidence type="ECO:0000313" key="3">
    <source>
        <dbReference type="Proteomes" id="UP000192247"/>
    </source>
</evidence>
<dbReference type="EMBL" id="MNPL01018446">
    <property type="protein sequence ID" value="OQR70157.1"/>
    <property type="molecule type" value="Genomic_DNA"/>
</dbReference>
<dbReference type="OrthoDB" id="10400151at2759"/>
<reference evidence="2 3" key="1">
    <citation type="journal article" date="2017" name="Gigascience">
        <title>Draft genome of the honey bee ectoparasitic mite, Tropilaelaps mercedesae, is shaped by the parasitic life history.</title>
        <authorList>
            <person name="Dong X."/>
            <person name="Armstrong S.D."/>
            <person name="Xia D."/>
            <person name="Makepeace B.L."/>
            <person name="Darby A.C."/>
            <person name="Kadowaki T."/>
        </authorList>
    </citation>
    <scope>NUCLEOTIDE SEQUENCE [LARGE SCALE GENOMIC DNA]</scope>
    <source>
        <strain evidence="2">Wuxi-XJTLU</strain>
    </source>
</reference>
<evidence type="ECO:0000313" key="2">
    <source>
        <dbReference type="EMBL" id="OQR70157.1"/>
    </source>
</evidence>
<keyword evidence="3" id="KW-1185">Reference proteome</keyword>
<organism evidence="2 3">
    <name type="scientific">Tropilaelaps mercedesae</name>
    <dbReference type="NCBI Taxonomy" id="418985"/>
    <lineage>
        <taxon>Eukaryota</taxon>
        <taxon>Metazoa</taxon>
        <taxon>Ecdysozoa</taxon>
        <taxon>Arthropoda</taxon>
        <taxon>Chelicerata</taxon>
        <taxon>Arachnida</taxon>
        <taxon>Acari</taxon>
        <taxon>Parasitiformes</taxon>
        <taxon>Mesostigmata</taxon>
        <taxon>Gamasina</taxon>
        <taxon>Dermanyssoidea</taxon>
        <taxon>Laelapidae</taxon>
        <taxon>Tropilaelaps</taxon>
    </lineage>
</organism>
<proteinExistence type="predicted"/>
<feature type="coiled-coil region" evidence="1">
    <location>
        <begin position="117"/>
        <end position="144"/>
    </location>
</feature>
<name>A0A1V9X9D2_9ACAR</name>
<dbReference type="InParanoid" id="A0A1V9X9D2"/>
<evidence type="ECO:0000256" key="1">
    <source>
        <dbReference type="SAM" id="Coils"/>
    </source>
</evidence>
<comment type="caution">
    <text evidence="2">The sequence shown here is derived from an EMBL/GenBank/DDBJ whole genome shotgun (WGS) entry which is preliminary data.</text>
</comment>
<dbReference type="Proteomes" id="UP000192247">
    <property type="component" value="Unassembled WGS sequence"/>
</dbReference>